<name>A0AAD5NI29_ACENE</name>
<evidence type="ECO:0000313" key="5">
    <source>
        <dbReference type="Proteomes" id="UP001064489"/>
    </source>
</evidence>
<feature type="compositionally biased region" description="Low complexity" evidence="2">
    <location>
        <begin position="91"/>
        <end position="101"/>
    </location>
</feature>
<feature type="domain" description="Aspartate/ornithine carbamoyltransferase Asp/Orn-binding" evidence="3">
    <location>
        <begin position="158"/>
        <end position="189"/>
    </location>
</feature>
<dbReference type="Proteomes" id="UP001064489">
    <property type="component" value="Chromosome 2"/>
</dbReference>
<gene>
    <name evidence="4" type="ORF">LWI28_016051</name>
</gene>
<evidence type="ECO:0000313" key="4">
    <source>
        <dbReference type="EMBL" id="KAI9161290.1"/>
    </source>
</evidence>
<comment type="caution">
    <text evidence="4">The sequence shown here is derived from an EMBL/GenBank/DDBJ whole genome shotgun (WGS) entry which is preliminary data.</text>
</comment>
<proteinExistence type="predicted"/>
<organism evidence="4 5">
    <name type="scientific">Acer negundo</name>
    <name type="common">Box elder</name>
    <dbReference type="NCBI Taxonomy" id="4023"/>
    <lineage>
        <taxon>Eukaryota</taxon>
        <taxon>Viridiplantae</taxon>
        <taxon>Streptophyta</taxon>
        <taxon>Embryophyta</taxon>
        <taxon>Tracheophyta</taxon>
        <taxon>Spermatophyta</taxon>
        <taxon>Magnoliopsida</taxon>
        <taxon>eudicotyledons</taxon>
        <taxon>Gunneridae</taxon>
        <taxon>Pentapetalae</taxon>
        <taxon>rosids</taxon>
        <taxon>malvids</taxon>
        <taxon>Sapindales</taxon>
        <taxon>Sapindaceae</taxon>
        <taxon>Hippocastanoideae</taxon>
        <taxon>Acereae</taxon>
        <taxon>Acer</taxon>
    </lineage>
</organism>
<keyword evidence="5" id="KW-1185">Reference proteome</keyword>
<dbReference type="InterPro" id="IPR006131">
    <property type="entry name" value="Asp_carbamoyltransf_Asp/Orn-bd"/>
</dbReference>
<sequence length="193" mass="21456">MIRVTSGWASDTRSKGEVERASLSFKKEEFYPSLQPIQVAHSQSQLRIHFHQPNLPLNKNGSNKAHLLRKTVPTTEEKIARYFDSIKKVPSSSALSSSSGSSKRKRRSDDEKALTSNGFRAAQSVAVKGKKLAPELLLKLLVGMLPVEKHAARKTVPYEISVDVDADPRAAYFRQAKNGLYIRMALLKLLLVG</sequence>
<accession>A0AAD5NI29</accession>
<evidence type="ECO:0000259" key="3">
    <source>
        <dbReference type="Pfam" id="PF00185"/>
    </source>
</evidence>
<dbReference type="EMBL" id="JAJSOW010000106">
    <property type="protein sequence ID" value="KAI9161290.1"/>
    <property type="molecule type" value="Genomic_DNA"/>
</dbReference>
<protein>
    <recommendedName>
        <fullName evidence="3">Aspartate/ornithine carbamoyltransferase Asp/Orn-binding domain-containing protein</fullName>
    </recommendedName>
</protein>
<evidence type="ECO:0000256" key="1">
    <source>
        <dbReference type="ARBA" id="ARBA00022679"/>
    </source>
</evidence>
<dbReference type="AlphaFoldDB" id="A0AAD5NI29"/>
<dbReference type="GO" id="GO:0016597">
    <property type="term" value="F:amino acid binding"/>
    <property type="evidence" value="ECO:0007669"/>
    <property type="project" value="InterPro"/>
</dbReference>
<dbReference type="InterPro" id="IPR036901">
    <property type="entry name" value="Asp/Orn_carbamoylTrfase_sf"/>
</dbReference>
<reference evidence="4" key="1">
    <citation type="journal article" date="2022" name="Plant J.">
        <title>Strategies of tolerance reflected in two North American maple genomes.</title>
        <authorList>
            <person name="McEvoy S.L."/>
            <person name="Sezen U.U."/>
            <person name="Trouern-Trend A."/>
            <person name="McMahon S.M."/>
            <person name="Schaberg P.G."/>
            <person name="Yang J."/>
            <person name="Wegrzyn J.L."/>
            <person name="Swenson N.G."/>
        </authorList>
    </citation>
    <scope>NUCLEOTIDE SEQUENCE</scope>
    <source>
        <strain evidence="4">91603</strain>
    </source>
</reference>
<evidence type="ECO:0000256" key="2">
    <source>
        <dbReference type="SAM" id="MobiDB-lite"/>
    </source>
</evidence>
<dbReference type="Pfam" id="PF00185">
    <property type="entry name" value="OTCace"/>
    <property type="match status" value="1"/>
</dbReference>
<reference evidence="4" key="2">
    <citation type="submission" date="2023-02" db="EMBL/GenBank/DDBJ databases">
        <authorList>
            <person name="Swenson N.G."/>
            <person name="Wegrzyn J.L."/>
            <person name="Mcevoy S.L."/>
        </authorList>
    </citation>
    <scope>NUCLEOTIDE SEQUENCE</scope>
    <source>
        <strain evidence="4">91603</strain>
        <tissue evidence="4">Leaf</tissue>
    </source>
</reference>
<keyword evidence="1" id="KW-0808">Transferase</keyword>
<dbReference type="GO" id="GO:0016743">
    <property type="term" value="F:carboxyl- or carbamoyltransferase activity"/>
    <property type="evidence" value="ECO:0007669"/>
    <property type="project" value="InterPro"/>
</dbReference>
<dbReference type="GO" id="GO:0006520">
    <property type="term" value="P:amino acid metabolic process"/>
    <property type="evidence" value="ECO:0007669"/>
    <property type="project" value="InterPro"/>
</dbReference>
<dbReference type="SUPFAM" id="SSF53671">
    <property type="entry name" value="Aspartate/ornithine carbamoyltransferase"/>
    <property type="match status" value="1"/>
</dbReference>
<feature type="region of interest" description="Disordered" evidence="2">
    <location>
        <begin position="91"/>
        <end position="115"/>
    </location>
</feature>